<proteinExistence type="predicted"/>
<dbReference type="Proteomes" id="UP000240935">
    <property type="component" value="Segment"/>
</dbReference>
<evidence type="ECO:0000313" key="1">
    <source>
        <dbReference type="EMBL" id="AMK61709.1"/>
    </source>
</evidence>
<dbReference type="PANTHER" id="PTHR43628">
    <property type="entry name" value="ACTIVATOR OF C KINASE PROTEIN 1-RELATED"/>
    <property type="match status" value="1"/>
</dbReference>
<sequence length="584" mass="68350">MNKNCDYCGLTIYSETYHKCVESSVKINDETKIVNYKIITIDELGILAGKNDREAQDEIVYRYLNQDAINLSQKNIKPINWENIIERAIDDQYFTYFLLFFAFDHDEYHVIFDVLFDVLFENVKLAAKTGDSMAQYNLGQMYYRGISTKKNIQKAIKWITKSADQNNKYGLINLARFYEYGDGVLLDIDKATQLLEQASCQNFSKAQFYLGRIYMYKDPPDYKLAFKYYQQAANQNHSSAQYFIAVFYKTGKCVAQDYKKAVHWLTLAASQGLNSAKIKLAEMYMKGIDVEQNYHKAFELLNSSIYDDGTNNYYDEVAMTELACMYKRGLGIEKNISKAIYLHIKSRNTKNIFKIFEINTITFINPINVDCENNNLSDIDQLESKIIYKLQFLMIKLKYEWSNIYHDDISNSLQEIENSFTRLIKLRIQLNNSSAMINCLSFKKNTSYKFDVFNTKNAYVNYYVYDDISYINIGLNNIKLVNNFQKNLDKFMFCNIFLDLELALENKHKEKIDDLINAVKNDDRSHQLNIVKDLDNIKFVLSQTKKISSKLIGYVNILMNDLKSNTHIRNQQFQLEYANIFGYD</sequence>
<organism evidence="1 2">
    <name type="scientific">Samba virus</name>
    <dbReference type="NCBI Taxonomy" id="1461100"/>
    <lineage>
        <taxon>Viruses</taxon>
        <taxon>Varidnaviria</taxon>
        <taxon>Bamfordvirae</taxon>
        <taxon>Nucleocytoviricota</taxon>
        <taxon>Megaviricetes</taxon>
        <taxon>Imitervirales</taxon>
        <taxon>Mimiviridae</taxon>
        <taxon>Megamimivirinae</taxon>
        <taxon>Mimivirus</taxon>
        <taxon>Mimivirus bradfordmassiliense</taxon>
    </lineage>
</organism>
<dbReference type="SMART" id="SM00671">
    <property type="entry name" value="SEL1"/>
    <property type="match status" value="6"/>
</dbReference>
<protein>
    <submittedName>
        <fullName evidence="1">Sel1-like repeat-containing protein</fullName>
    </submittedName>
</protein>
<name>A0A140E084_MIMIV</name>
<accession>A0A140E084</accession>
<dbReference type="InterPro" id="IPR006597">
    <property type="entry name" value="Sel1-like"/>
</dbReference>
<dbReference type="SUPFAM" id="SSF81901">
    <property type="entry name" value="HCP-like"/>
    <property type="match status" value="2"/>
</dbReference>
<dbReference type="PANTHER" id="PTHR43628:SF1">
    <property type="entry name" value="CHITIN SYNTHASE REGULATORY FACTOR 2-RELATED"/>
    <property type="match status" value="1"/>
</dbReference>
<dbReference type="InterPro" id="IPR052945">
    <property type="entry name" value="Mitotic_Regulator"/>
</dbReference>
<dbReference type="Gene3D" id="1.25.40.10">
    <property type="entry name" value="Tetratricopeptide repeat domain"/>
    <property type="match status" value="2"/>
</dbReference>
<dbReference type="SMR" id="A0A140E084"/>
<evidence type="ECO:0000313" key="2">
    <source>
        <dbReference type="Proteomes" id="UP000240935"/>
    </source>
</evidence>
<reference evidence="1 2" key="1">
    <citation type="journal article" date="2014" name="Virol. J.">
        <title>Samba virus: a novel mimivirus from a giant rain forest, the Brazilian Amazon.</title>
        <authorList>
            <person name="Campos R.K."/>
            <person name="Boratto P.V."/>
            <person name="Assis F.L."/>
            <person name="Aguiar E.R."/>
            <person name="Silva L.C."/>
            <person name="Albarnaz J.D."/>
            <person name="Dornas F.P."/>
            <person name="Trindade G.S."/>
            <person name="Ferreira P.P."/>
            <person name="Marques J.T."/>
            <person name="Robert C."/>
            <person name="Raoult D."/>
            <person name="Kroon E.G."/>
            <person name="La Scola B."/>
            <person name="Abrahao J.S."/>
        </authorList>
    </citation>
    <scope>NUCLEOTIDE SEQUENCE [LARGE SCALE GENOMIC DNA]</scope>
</reference>
<dbReference type="Pfam" id="PF08238">
    <property type="entry name" value="Sel1"/>
    <property type="match status" value="6"/>
</dbReference>
<dbReference type="EMBL" id="KF959826">
    <property type="protein sequence ID" value="AMK61709.1"/>
    <property type="molecule type" value="Genomic_DNA"/>
</dbReference>
<dbReference type="InterPro" id="IPR011990">
    <property type="entry name" value="TPR-like_helical_dom_sf"/>
</dbReference>